<dbReference type="AlphaFoldDB" id="A0A8K0MPR9"/>
<reference evidence="1" key="1">
    <citation type="submission" date="2020-03" db="EMBL/GenBank/DDBJ databases">
        <title>A high-quality chromosome-level genome assembly of a woody plant with both climbing and erect habits, Rhamnella rubrinervis.</title>
        <authorList>
            <person name="Lu Z."/>
            <person name="Yang Y."/>
            <person name="Zhu X."/>
            <person name="Sun Y."/>
        </authorList>
    </citation>
    <scope>NUCLEOTIDE SEQUENCE</scope>
    <source>
        <strain evidence="1">BYM</strain>
        <tissue evidence="1">Leaf</tissue>
    </source>
</reference>
<protein>
    <submittedName>
        <fullName evidence="1">Uncharacterized protein</fullName>
    </submittedName>
</protein>
<organism evidence="1 2">
    <name type="scientific">Rhamnella rubrinervis</name>
    <dbReference type="NCBI Taxonomy" id="2594499"/>
    <lineage>
        <taxon>Eukaryota</taxon>
        <taxon>Viridiplantae</taxon>
        <taxon>Streptophyta</taxon>
        <taxon>Embryophyta</taxon>
        <taxon>Tracheophyta</taxon>
        <taxon>Spermatophyta</taxon>
        <taxon>Magnoliopsida</taxon>
        <taxon>eudicotyledons</taxon>
        <taxon>Gunneridae</taxon>
        <taxon>Pentapetalae</taxon>
        <taxon>rosids</taxon>
        <taxon>fabids</taxon>
        <taxon>Rosales</taxon>
        <taxon>Rhamnaceae</taxon>
        <taxon>rhamnoid group</taxon>
        <taxon>Rhamneae</taxon>
        <taxon>Rhamnella</taxon>
    </lineage>
</organism>
<dbReference type="Proteomes" id="UP000796880">
    <property type="component" value="Unassembled WGS sequence"/>
</dbReference>
<evidence type="ECO:0000313" key="2">
    <source>
        <dbReference type="Proteomes" id="UP000796880"/>
    </source>
</evidence>
<evidence type="ECO:0000313" key="1">
    <source>
        <dbReference type="EMBL" id="KAF3453140.1"/>
    </source>
</evidence>
<dbReference type="EMBL" id="VOIH02000002">
    <property type="protein sequence ID" value="KAF3453140.1"/>
    <property type="molecule type" value="Genomic_DNA"/>
</dbReference>
<comment type="caution">
    <text evidence="1">The sequence shown here is derived from an EMBL/GenBank/DDBJ whole genome shotgun (WGS) entry which is preliminary data.</text>
</comment>
<keyword evidence="2" id="KW-1185">Reference proteome</keyword>
<gene>
    <name evidence="1" type="ORF">FNV43_RR03575</name>
</gene>
<name>A0A8K0MPR9_9ROSA</name>
<proteinExistence type="predicted"/>
<accession>A0A8K0MPR9</accession>
<sequence>MTCSLHPKLHYCHLCSKESFNQQIRCSLGQNPTKKRSFFLIRTCYFTRLIELFVFVGVFDVLAYTDKDVAVPFTWGTAAVWCIGFQKIQGQSITILGGKLFRLVMIIDFVFWRLLQLWQPVENIEEAPELTVFHHHIEDYCWNEVAHAVFERGLVERGTDDGP</sequence>